<keyword evidence="1" id="KW-1133">Transmembrane helix</keyword>
<evidence type="ECO:0000256" key="1">
    <source>
        <dbReference type="SAM" id="Phobius"/>
    </source>
</evidence>
<gene>
    <name evidence="2" type="ORF">A2215_03945</name>
</gene>
<organism evidence="2 3">
    <name type="scientific">Candidatus Berkelbacteria bacterium RIFOXYA2_FULL_43_10</name>
    <dbReference type="NCBI Taxonomy" id="1797472"/>
    <lineage>
        <taxon>Bacteria</taxon>
        <taxon>Candidatus Berkelbacteria</taxon>
    </lineage>
</organism>
<dbReference type="EMBL" id="MEZY01000053">
    <property type="protein sequence ID" value="OGD62153.1"/>
    <property type="molecule type" value="Genomic_DNA"/>
</dbReference>
<dbReference type="AlphaFoldDB" id="A0A1F5E472"/>
<feature type="transmembrane region" description="Helical" evidence="1">
    <location>
        <begin position="20"/>
        <end position="41"/>
    </location>
</feature>
<name>A0A1F5E472_9BACT</name>
<keyword evidence="1" id="KW-0472">Membrane</keyword>
<evidence type="ECO:0000313" key="3">
    <source>
        <dbReference type="Proteomes" id="UP000178583"/>
    </source>
</evidence>
<accession>A0A1F5E472</accession>
<reference evidence="2 3" key="1">
    <citation type="journal article" date="2016" name="Nat. Commun.">
        <title>Thousands of microbial genomes shed light on interconnected biogeochemical processes in an aquifer system.</title>
        <authorList>
            <person name="Anantharaman K."/>
            <person name="Brown C.T."/>
            <person name="Hug L.A."/>
            <person name="Sharon I."/>
            <person name="Castelle C.J."/>
            <person name="Probst A.J."/>
            <person name="Thomas B.C."/>
            <person name="Singh A."/>
            <person name="Wilkins M.J."/>
            <person name="Karaoz U."/>
            <person name="Brodie E.L."/>
            <person name="Williams K.H."/>
            <person name="Hubbard S.S."/>
            <person name="Banfield J.F."/>
        </authorList>
    </citation>
    <scope>NUCLEOTIDE SEQUENCE [LARGE SCALE GENOMIC DNA]</scope>
</reference>
<comment type="caution">
    <text evidence="2">The sequence shown here is derived from an EMBL/GenBank/DDBJ whole genome shotgun (WGS) entry which is preliminary data.</text>
</comment>
<proteinExistence type="predicted"/>
<evidence type="ECO:0000313" key="2">
    <source>
        <dbReference type="EMBL" id="OGD62153.1"/>
    </source>
</evidence>
<protein>
    <submittedName>
        <fullName evidence="2">Uncharacterized protein</fullName>
    </submittedName>
</protein>
<dbReference type="STRING" id="1797472.A2215_03945"/>
<dbReference type="Proteomes" id="UP000178583">
    <property type="component" value="Unassembled WGS sequence"/>
</dbReference>
<sequence>MEQAIAKAPEYIAVLHDGKWNIIISIVAAFITLLAVLVALFQEKIRDYFKTAILGVKINLSPPDCHQIMLSGPDGTHACNSIYIRLKTTHLKGNSAENVEVMLSNFWKINDDDTREVLREFLPMNLVWSHFQPRKTELRIPKKLFRHCDFGYFAPIGHGGETTLKLDTMVQPNPVAGGGLPNVIQPGDYEFEIMVSGDNIKPITKKWHLIFDGTWSEDEQEMLSEHIRIDEV</sequence>
<keyword evidence="1" id="KW-0812">Transmembrane</keyword>